<name>A0A2K0XJH2_9BACT</name>
<sequence>MKYLLFLIILFTGYPTYTIADNSHVRAGVRPVQKEEALSQKHLFETMLSGTAKVLFVDSMVVDKNNFFSKIPLSSDAGTLEFIDKRFTYTNELKNHRIYADGDSIHGFHLFSTDYLGDSWSQPKQLKELDEEVKDAQFPFLLSDGVTLFFSAKGDKSIGGYDIFMTLFNEESGTYYKPENYGLPFNSTANDYLLAIDDVHSLGWLVSDRFQPKGKVCIYTFVPTMPRQNFTADNIADKQLEAYAKLTSIQETWKFGNREAALQRLKLLTNERQRSTEKQEFYFPINDHTVYQSINDFRSEKTKKLYQQLLELKKQLSANEETLSQLRLQYQSSNMSGKLQMRPNLLKAEKAIQSQRIEIMNFSKQLRNEENRLLTQ</sequence>
<evidence type="ECO:0000256" key="1">
    <source>
        <dbReference type="SAM" id="Coils"/>
    </source>
</evidence>
<gene>
    <name evidence="2" type="ORF">BFS16_07365</name>
</gene>
<comment type="caution">
    <text evidence="2">The sequence shown here is derived from an EMBL/GenBank/DDBJ whole genome shotgun (WGS) entry which is preliminary data.</text>
</comment>
<organism evidence="2 3">
    <name type="scientific">Hoylesella timonensis</name>
    <dbReference type="NCBI Taxonomy" id="386414"/>
    <lineage>
        <taxon>Bacteria</taxon>
        <taxon>Pseudomonadati</taxon>
        <taxon>Bacteroidota</taxon>
        <taxon>Bacteroidia</taxon>
        <taxon>Bacteroidales</taxon>
        <taxon>Prevotellaceae</taxon>
        <taxon>Hoylesella</taxon>
    </lineage>
</organism>
<dbReference type="AlphaFoldDB" id="A0A2K0XJH2"/>
<evidence type="ECO:0000313" key="2">
    <source>
        <dbReference type="EMBL" id="PNP94690.1"/>
    </source>
</evidence>
<evidence type="ECO:0000313" key="3">
    <source>
        <dbReference type="Proteomes" id="UP000236634"/>
    </source>
</evidence>
<feature type="coiled-coil region" evidence="1">
    <location>
        <begin position="309"/>
        <end position="372"/>
    </location>
</feature>
<dbReference type="Proteomes" id="UP000236634">
    <property type="component" value="Unassembled WGS sequence"/>
</dbReference>
<evidence type="ECO:0008006" key="4">
    <source>
        <dbReference type="Google" id="ProtNLM"/>
    </source>
</evidence>
<accession>A0A2K0XJH2</accession>
<reference evidence="2 3" key="1">
    <citation type="submission" date="2017-03" db="EMBL/GenBank/DDBJ databases">
        <authorList>
            <person name="Afonso C.L."/>
            <person name="Miller P.J."/>
            <person name="Scott M.A."/>
            <person name="Spackman E."/>
            <person name="Goraichik I."/>
            <person name="Dimitrov K.M."/>
            <person name="Suarez D.L."/>
            <person name="Swayne D.E."/>
        </authorList>
    </citation>
    <scope>NUCLEOTIDE SEQUENCE [LARGE SCALE GENOMIC DNA]</scope>
    <source>
        <strain evidence="2 3">DNF00076</strain>
    </source>
</reference>
<proteinExistence type="predicted"/>
<protein>
    <recommendedName>
        <fullName evidence="4">WD40-like protein</fullName>
    </recommendedName>
</protein>
<dbReference type="EMBL" id="NBAX01000005">
    <property type="protein sequence ID" value="PNP94690.1"/>
    <property type="molecule type" value="Genomic_DNA"/>
</dbReference>
<dbReference type="RefSeq" id="WP_103003410.1">
    <property type="nucleotide sequence ID" value="NZ_NBAX01000005.1"/>
</dbReference>
<keyword evidence="1" id="KW-0175">Coiled coil</keyword>